<comment type="caution">
    <text evidence="1">The sequence shown here is derived from an EMBL/GenBank/DDBJ whole genome shotgun (WGS) entry which is preliminary data.</text>
</comment>
<keyword evidence="2" id="KW-1185">Reference proteome</keyword>
<dbReference type="RefSeq" id="WP_076713617.1">
    <property type="nucleotide sequence ID" value="NZ_MOEN01000043.1"/>
</dbReference>
<dbReference type="OrthoDB" id="9814711at2"/>
<sequence length="299" mass="32945">MKRLIGTLTLVVVALFAFVSGAFAGEKLQPFILSKLQAKTIEEGMKSAEKALKDAGFQIVGSYMPEKDVGIIVITNPELLKLAKNTEYGAFGAVERVAVVNRNGKVEVSYTNPEYWFNAFRMEGNITPVKKALAVALGDKLEYGAKNGIDAEDLRDYNYKCCMPKFDDFYELGEYDSHAQGVQKIEKNLKAKVAGVAKVYRVDIPGTKATLFGVEFTQGQAADKFILSHIDVPEVDAHSHAAHLPYELLVVGDKAIALNGKFRIAISWPYLGMFGKHGFMSIKQAPDDIEKQLKEVATK</sequence>
<dbReference type="SUPFAM" id="SSF103247">
    <property type="entry name" value="TT1751-like"/>
    <property type="match status" value="1"/>
</dbReference>
<dbReference type="EMBL" id="MOEN01000043">
    <property type="protein sequence ID" value="OMH39866.1"/>
    <property type="molecule type" value="Genomic_DNA"/>
</dbReference>
<dbReference type="InterPro" id="IPR035923">
    <property type="entry name" value="TT1751-like_sf"/>
</dbReference>
<name>A0A1R1MJD9_9BACT</name>
<gene>
    <name evidence="1" type="ORF">BLW93_08260</name>
</gene>
<dbReference type="AlphaFoldDB" id="A0A1R1MJD9"/>
<protein>
    <recommendedName>
        <fullName evidence="3">DUF302 domain-containing protein</fullName>
    </recommendedName>
</protein>
<dbReference type="Gene3D" id="3.30.310.70">
    <property type="entry name" value="TT1751-like domain"/>
    <property type="match status" value="1"/>
</dbReference>
<dbReference type="Proteomes" id="UP000187408">
    <property type="component" value="Unassembled WGS sequence"/>
</dbReference>
<evidence type="ECO:0000313" key="1">
    <source>
        <dbReference type="EMBL" id="OMH39866.1"/>
    </source>
</evidence>
<reference evidence="1 2" key="1">
    <citation type="submission" date="2016-10" db="EMBL/GenBank/DDBJ databases">
        <title>Genome sequence of a sulfur-reducing bacterium Desulfurobacterium indicum K6013.</title>
        <authorList>
            <person name="Cao J."/>
            <person name="Shao Z."/>
            <person name="Alain K."/>
            <person name="Jebbar M."/>
        </authorList>
    </citation>
    <scope>NUCLEOTIDE SEQUENCE [LARGE SCALE GENOMIC DNA]</scope>
    <source>
        <strain evidence="1 2">K6013</strain>
    </source>
</reference>
<evidence type="ECO:0000313" key="2">
    <source>
        <dbReference type="Proteomes" id="UP000187408"/>
    </source>
</evidence>
<proteinExistence type="predicted"/>
<evidence type="ECO:0008006" key="3">
    <source>
        <dbReference type="Google" id="ProtNLM"/>
    </source>
</evidence>
<organism evidence="1 2">
    <name type="scientific">Desulfurobacterium indicum</name>
    <dbReference type="NCBI Taxonomy" id="1914305"/>
    <lineage>
        <taxon>Bacteria</taxon>
        <taxon>Pseudomonadati</taxon>
        <taxon>Aquificota</taxon>
        <taxon>Aquificia</taxon>
        <taxon>Desulfurobacteriales</taxon>
        <taxon>Desulfurobacteriaceae</taxon>
        <taxon>Desulfurobacterium</taxon>
    </lineage>
</organism>
<accession>A0A1R1MJD9</accession>
<dbReference type="STRING" id="1914305.BLW93_08260"/>